<dbReference type="InterPro" id="IPR014016">
    <property type="entry name" value="UvrD-like_ATP-bd"/>
</dbReference>
<name>A0A7W9GW78_9ACTN</name>
<accession>A0A7W9GW78</accession>
<comment type="caution">
    <text evidence="8">The sequence shown here is derived from an EMBL/GenBank/DDBJ whole genome shotgun (WGS) entry which is preliminary data.</text>
</comment>
<dbReference type="GO" id="GO:0043138">
    <property type="term" value="F:3'-5' DNA helicase activity"/>
    <property type="evidence" value="ECO:0007669"/>
    <property type="project" value="TreeGrafter"/>
</dbReference>
<dbReference type="Gene3D" id="3.40.50.300">
    <property type="entry name" value="P-loop containing nucleotide triphosphate hydrolases"/>
    <property type="match status" value="3"/>
</dbReference>
<feature type="compositionally biased region" description="Basic and acidic residues" evidence="6">
    <location>
        <begin position="34"/>
        <end position="43"/>
    </location>
</feature>
<feature type="region of interest" description="Disordered" evidence="6">
    <location>
        <begin position="1"/>
        <end position="59"/>
    </location>
</feature>
<dbReference type="GO" id="GO:0000725">
    <property type="term" value="P:recombinational repair"/>
    <property type="evidence" value="ECO:0007669"/>
    <property type="project" value="TreeGrafter"/>
</dbReference>
<dbReference type="GO" id="GO:0016787">
    <property type="term" value="F:hydrolase activity"/>
    <property type="evidence" value="ECO:0007669"/>
    <property type="project" value="UniProtKB-UniRule"/>
</dbReference>
<keyword evidence="9" id="KW-1185">Reference proteome</keyword>
<evidence type="ECO:0000256" key="6">
    <source>
        <dbReference type="SAM" id="MobiDB-lite"/>
    </source>
</evidence>
<evidence type="ECO:0000256" key="2">
    <source>
        <dbReference type="ARBA" id="ARBA00022801"/>
    </source>
</evidence>
<gene>
    <name evidence="8" type="ORF">HD601_005458</name>
</gene>
<keyword evidence="4 5" id="KW-0067">ATP-binding</keyword>
<dbReference type="PROSITE" id="PS51198">
    <property type="entry name" value="UVRD_HELICASE_ATP_BIND"/>
    <property type="match status" value="1"/>
</dbReference>
<evidence type="ECO:0000313" key="9">
    <source>
        <dbReference type="Proteomes" id="UP000542813"/>
    </source>
</evidence>
<feature type="compositionally biased region" description="Low complexity" evidence="6">
    <location>
        <begin position="44"/>
        <end position="53"/>
    </location>
</feature>
<protein>
    <submittedName>
        <fullName evidence="8">DNA helicase IV</fullName>
    </submittedName>
</protein>
<dbReference type="AlphaFoldDB" id="A0A7W9GW78"/>
<dbReference type="Pfam" id="PF13538">
    <property type="entry name" value="UvrD_C_2"/>
    <property type="match status" value="1"/>
</dbReference>
<feature type="domain" description="UvrD-like helicase ATP-binding" evidence="7">
    <location>
        <begin position="232"/>
        <end position="636"/>
    </location>
</feature>
<dbReference type="InterPro" id="IPR027785">
    <property type="entry name" value="UvrD-like_helicase_C"/>
</dbReference>
<evidence type="ECO:0000256" key="4">
    <source>
        <dbReference type="ARBA" id="ARBA00022840"/>
    </source>
</evidence>
<dbReference type="InterPro" id="IPR000212">
    <property type="entry name" value="DNA_helicase_UvrD/REP"/>
</dbReference>
<dbReference type="Proteomes" id="UP000542813">
    <property type="component" value="Unassembled WGS sequence"/>
</dbReference>
<dbReference type="PANTHER" id="PTHR11070">
    <property type="entry name" value="UVRD / RECB / PCRA DNA HELICASE FAMILY MEMBER"/>
    <property type="match status" value="1"/>
</dbReference>
<evidence type="ECO:0000256" key="5">
    <source>
        <dbReference type="PROSITE-ProRule" id="PRU00560"/>
    </source>
</evidence>
<dbReference type="GO" id="GO:0005829">
    <property type="term" value="C:cytosol"/>
    <property type="evidence" value="ECO:0007669"/>
    <property type="project" value="TreeGrafter"/>
</dbReference>
<evidence type="ECO:0000256" key="3">
    <source>
        <dbReference type="ARBA" id="ARBA00022806"/>
    </source>
</evidence>
<evidence type="ECO:0000256" key="1">
    <source>
        <dbReference type="ARBA" id="ARBA00022741"/>
    </source>
</evidence>
<dbReference type="GO" id="GO:0005524">
    <property type="term" value="F:ATP binding"/>
    <property type="evidence" value="ECO:0007669"/>
    <property type="project" value="UniProtKB-UniRule"/>
</dbReference>
<evidence type="ECO:0000259" key="7">
    <source>
        <dbReference type="PROSITE" id="PS51198"/>
    </source>
</evidence>
<reference evidence="8 9" key="1">
    <citation type="submission" date="2020-08" db="EMBL/GenBank/DDBJ databases">
        <title>Sequencing the genomes of 1000 actinobacteria strains.</title>
        <authorList>
            <person name="Klenk H.-P."/>
        </authorList>
    </citation>
    <scope>NUCLEOTIDE SEQUENCE [LARGE SCALE GENOMIC DNA]</scope>
    <source>
        <strain evidence="8 9">DSM 102122</strain>
    </source>
</reference>
<dbReference type="GO" id="GO:0003677">
    <property type="term" value="F:DNA binding"/>
    <property type="evidence" value="ECO:0007669"/>
    <property type="project" value="InterPro"/>
</dbReference>
<dbReference type="EMBL" id="JACHMM010000001">
    <property type="protein sequence ID" value="MBB5790883.1"/>
    <property type="molecule type" value="Genomic_DNA"/>
</dbReference>
<organism evidence="8 9">
    <name type="scientific">Jiangella mangrovi</name>
    <dbReference type="NCBI Taxonomy" id="1524084"/>
    <lineage>
        <taxon>Bacteria</taxon>
        <taxon>Bacillati</taxon>
        <taxon>Actinomycetota</taxon>
        <taxon>Actinomycetes</taxon>
        <taxon>Jiangellales</taxon>
        <taxon>Jiangellaceae</taxon>
        <taxon>Jiangella</taxon>
    </lineage>
</organism>
<sequence length="795" mass="85576">MTIRSAGPKRLRKGNLIDAENRRAETPPRVPSGDSRDGAEHLKAAPAQTPPARAAHDDAVDEEQPYITRLYERLDELKSRLTARLATLYREHGGTHASVWDREAFVARDVERLERLGSVDRGLCFGRLDFHDAHTSYIGRMGLADDDYEQLLVDWRAPAAEPFYRATAADPGDLVRRRHIQTRLRKVLAVDDEVFDLDAMPAGGQGTLRGEAALLAALTEARTGRMSDIVATIQAEQDRIIRSPLGGVLVVQGGPGTGKTVAALHRAAYLLYTHRDRLGSSGVLVVGPNRTFLHYIDQVLPSLGETGVVLSTVGELVPGVEAAADDPADVAVVKGDARMAEVVAAAVRDRQRLLTGGAVELKVDRVELTLAPPAVRAARTRARRARKPHNVARRVFVRELLNHLADEQARVLGESLDDDDLAEIRADLAGEPSVAAVVDELWPALTPERLLGELFASPSLLATAAGDLTAAERSLLAREPGAAWSTADVPLLDEAAELLGEIDDPDEAARLARQREEAEIQYARDLLDELALEIPVDPSLVAERYRGGEARRSVAERAGLDRSWTFGHVIVDEAQELSPMAWRMVMRRAAARSMTVVGDIAQTGAAAGARSWADVLEPHVPGRWRQEALTVNYRTPSEVMDLAGRVLAAIDPALEVPTSVRSTGEAPRVVPVWSSLDLVSQVAAEITAELPALGAGRLAVLVPAGRLDEVFGGLADALPVAVSRASTTDALDAAVTVLTVGQAKGLEFDTVVVVEPAELLAESVRGATDLYVAVTRPTQRLVLVHAEPLPPMLTS</sequence>
<keyword evidence="1 5" id="KW-0547">Nucleotide-binding</keyword>
<evidence type="ECO:0000313" key="8">
    <source>
        <dbReference type="EMBL" id="MBB5790883.1"/>
    </source>
</evidence>
<keyword evidence="2 5" id="KW-0378">Hydrolase</keyword>
<feature type="binding site" evidence="5">
    <location>
        <begin position="253"/>
        <end position="260"/>
    </location>
    <ligand>
        <name>ATP</name>
        <dbReference type="ChEBI" id="CHEBI:30616"/>
    </ligand>
</feature>
<dbReference type="InterPro" id="IPR027417">
    <property type="entry name" value="P-loop_NTPase"/>
</dbReference>
<keyword evidence="3 5" id="KW-0347">Helicase</keyword>
<dbReference type="SUPFAM" id="SSF52540">
    <property type="entry name" value="P-loop containing nucleoside triphosphate hydrolases"/>
    <property type="match status" value="1"/>
</dbReference>
<proteinExistence type="predicted"/>
<dbReference type="PANTHER" id="PTHR11070:SF45">
    <property type="entry name" value="DNA 3'-5' HELICASE"/>
    <property type="match status" value="1"/>
</dbReference>